<dbReference type="InterPro" id="IPR001254">
    <property type="entry name" value="Trypsin_dom"/>
</dbReference>
<evidence type="ECO:0000256" key="8">
    <source>
        <dbReference type="ARBA" id="ARBA00023240"/>
    </source>
</evidence>
<keyword evidence="4 11" id="KW-0645">Protease</keyword>
<evidence type="ECO:0000256" key="11">
    <source>
        <dbReference type="RuleBase" id="RU363034"/>
    </source>
</evidence>
<evidence type="ECO:0000256" key="3">
    <source>
        <dbReference type="ARBA" id="ARBA00022656"/>
    </source>
</evidence>
<feature type="domain" description="Peptidase S1" evidence="13">
    <location>
        <begin position="53"/>
        <end position="464"/>
    </location>
</feature>
<evidence type="ECO:0000256" key="10">
    <source>
        <dbReference type="ARBA" id="ARBA00084094"/>
    </source>
</evidence>
<dbReference type="InterPro" id="IPR001314">
    <property type="entry name" value="Peptidase_S1A"/>
</dbReference>
<keyword evidence="8" id="KW-1199">Hemostasis impairing toxin</keyword>
<keyword evidence="6 11" id="KW-0720">Serine protease</keyword>
<dbReference type="Proteomes" id="UP000653454">
    <property type="component" value="Unassembled WGS sequence"/>
</dbReference>
<keyword evidence="15" id="KW-1185">Reference proteome</keyword>
<feature type="signal peptide" evidence="12">
    <location>
        <begin position="1"/>
        <end position="18"/>
    </location>
</feature>
<comment type="similarity">
    <text evidence="2">Belongs to the peptidase S1 family.</text>
</comment>
<dbReference type="InterPro" id="IPR050430">
    <property type="entry name" value="Peptidase_S1"/>
</dbReference>
<dbReference type="PANTHER" id="PTHR24276">
    <property type="entry name" value="POLYSERASE-RELATED"/>
    <property type="match status" value="1"/>
</dbReference>
<evidence type="ECO:0000313" key="14">
    <source>
        <dbReference type="EMBL" id="CAG9101102.1"/>
    </source>
</evidence>
<dbReference type="InterPro" id="IPR018114">
    <property type="entry name" value="TRYPSIN_HIS"/>
</dbReference>
<dbReference type="AlphaFoldDB" id="A0A8S4DI61"/>
<evidence type="ECO:0000259" key="13">
    <source>
        <dbReference type="PROSITE" id="PS50240"/>
    </source>
</evidence>
<reference evidence="14" key="1">
    <citation type="submission" date="2020-11" db="EMBL/GenBank/DDBJ databases">
        <authorList>
            <person name="Whiteford S."/>
        </authorList>
    </citation>
    <scope>NUCLEOTIDE SEQUENCE</scope>
</reference>
<evidence type="ECO:0000256" key="2">
    <source>
        <dbReference type="ARBA" id="ARBA00007664"/>
    </source>
</evidence>
<keyword evidence="12" id="KW-0732">Signal</keyword>
<keyword evidence="7" id="KW-1015">Disulfide bond</keyword>
<dbReference type="EMBL" id="CAJHNJ030000006">
    <property type="protein sequence ID" value="CAG9101102.1"/>
    <property type="molecule type" value="Genomic_DNA"/>
</dbReference>
<dbReference type="InterPro" id="IPR009003">
    <property type="entry name" value="Peptidase_S1_PA"/>
</dbReference>
<evidence type="ECO:0000256" key="9">
    <source>
        <dbReference type="ARBA" id="ARBA00055534"/>
    </source>
</evidence>
<dbReference type="InterPro" id="IPR043504">
    <property type="entry name" value="Peptidase_S1_PA_chymotrypsin"/>
</dbReference>
<evidence type="ECO:0000256" key="4">
    <source>
        <dbReference type="ARBA" id="ARBA00022670"/>
    </source>
</evidence>
<comment type="caution">
    <text evidence="14">The sequence shown here is derived from an EMBL/GenBank/DDBJ whole genome shotgun (WGS) entry which is preliminary data.</text>
</comment>
<comment type="function">
    <text evidence="9">Fibrinolytic activity; shows preferential cleavage of Arg-Gly bonds in all three fibrinogen chains. Contact with the caterpillars causes severe bleeding, due the anticoagulant effect of the protein.</text>
</comment>
<keyword evidence="3" id="KW-0800">Toxin</keyword>
<evidence type="ECO:0000256" key="5">
    <source>
        <dbReference type="ARBA" id="ARBA00022801"/>
    </source>
</evidence>
<dbReference type="Gene3D" id="2.40.10.10">
    <property type="entry name" value="Trypsin-like serine proteases"/>
    <property type="match status" value="3"/>
</dbReference>
<name>A0A8S4DI61_PLUXY</name>
<dbReference type="GO" id="GO:0006508">
    <property type="term" value="P:proteolysis"/>
    <property type="evidence" value="ECO:0007669"/>
    <property type="project" value="UniProtKB-KW"/>
</dbReference>
<proteinExistence type="inferred from homology"/>
<organism evidence="14 15">
    <name type="scientific">Plutella xylostella</name>
    <name type="common">Diamondback moth</name>
    <name type="synonym">Plutella maculipennis</name>
    <dbReference type="NCBI Taxonomy" id="51655"/>
    <lineage>
        <taxon>Eukaryota</taxon>
        <taxon>Metazoa</taxon>
        <taxon>Ecdysozoa</taxon>
        <taxon>Arthropoda</taxon>
        <taxon>Hexapoda</taxon>
        <taxon>Insecta</taxon>
        <taxon>Pterygota</taxon>
        <taxon>Neoptera</taxon>
        <taxon>Endopterygota</taxon>
        <taxon>Lepidoptera</taxon>
        <taxon>Glossata</taxon>
        <taxon>Ditrysia</taxon>
        <taxon>Yponomeutoidea</taxon>
        <taxon>Plutellidae</taxon>
        <taxon>Plutella</taxon>
    </lineage>
</organism>
<comment type="subcellular location">
    <subcellularLocation>
        <location evidence="1">Secreted</location>
        <location evidence="1">Extracellular space</location>
    </subcellularLocation>
</comment>
<protein>
    <submittedName>
        <fullName evidence="14">(diamondback moth) hypothetical protein</fullName>
    </submittedName>
</protein>
<dbReference type="SMART" id="SM00020">
    <property type="entry name" value="Tryp_SPc"/>
    <property type="match status" value="1"/>
</dbReference>
<dbReference type="SUPFAM" id="SSF50494">
    <property type="entry name" value="Trypsin-like serine proteases"/>
    <property type="match status" value="3"/>
</dbReference>
<accession>A0A8S4DI61</accession>
<dbReference type="PROSITE" id="PS00134">
    <property type="entry name" value="TRYPSIN_HIS"/>
    <property type="match status" value="1"/>
</dbReference>
<keyword evidence="10" id="KW-1205">Fibrinolytic toxin</keyword>
<sequence>MFKFVVVLVLAVGAVVLADDGVEPITLNYHEEVGIPEARRIKNLEDAFDAMKIVGGTAAPLGQYPYQAGLVITLTTGATSVCGASLLSNTRLVTAGHCWRDLYNQARMFQVVLGSTRLFSGGTRVNTNQVQTHANYNLNNLNNDIAMVVIPRINFNTNIQPIPIATGNNDFVGNWVLASGFGRTSDSAGISNNQFLSHVTLQVASNSVCAASYGSSTVVASTLCTSGAGGRGTCGGDSGGPIAVTSGGRRVLVSIYRDDCWGSIAVTQDPGEYRDDCGGLTAVTSGGRRILVASNSVCAASYGSSTVVASTLCTSGAGGRGTCGGDSGGPIAVTSGGRRVLVSIYRDDCWGSIAVTQDPGEYRDDCGGLTAVTSGGRRILVASNSVCAASYGSSTVVASTLCTSGAGGRGTCGGDSGGPIAVTSGGRRVLVGVVSFGSSRGCAIGLPAGHARVTSFASWIQARM</sequence>
<evidence type="ECO:0000256" key="12">
    <source>
        <dbReference type="SAM" id="SignalP"/>
    </source>
</evidence>
<dbReference type="Pfam" id="PF00089">
    <property type="entry name" value="Trypsin"/>
    <property type="match status" value="3"/>
</dbReference>
<dbReference type="FunFam" id="2.40.10.10:FF:000068">
    <property type="entry name" value="transmembrane protease serine 2"/>
    <property type="match status" value="1"/>
</dbReference>
<dbReference type="GO" id="GO:0090729">
    <property type="term" value="F:toxin activity"/>
    <property type="evidence" value="ECO:0007669"/>
    <property type="project" value="UniProtKB-KW"/>
</dbReference>
<dbReference type="PROSITE" id="PS00135">
    <property type="entry name" value="TRYPSIN_SER"/>
    <property type="match status" value="3"/>
</dbReference>
<feature type="chain" id="PRO_5035788528" evidence="12">
    <location>
        <begin position="19"/>
        <end position="464"/>
    </location>
</feature>
<evidence type="ECO:0000313" key="15">
    <source>
        <dbReference type="Proteomes" id="UP000653454"/>
    </source>
</evidence>
<keyword evidence="5 11" id="KW-0378">Hydrolase</keyword>
<dbReference type="InterPro" id="IPR033116">
    <property type="entry name" value="TRYPSIN_SER"/>
</dbReference>
<evidence type="ECO:0000256" key="6">
    <source>
        <dbReference type="ARBA" id="ARBA00022825"/>
    </source>
</evidence>
<dbReference type="PANTHER" id="PTHR24276:SF91">
    <property type="entry name" value="AT26814P-RELATED"/>
    <property type="match status" value="1"/>
</dbReference>
<dbReference type="GO" id="GO:0004252">
    <property type="term" value="F:serine-type endopeptidase activity"/>
    <property type="evidence" value="ECO:0007669"/>
    <property type="project" value="InterPro"/>
</dbReference>
<evidence type="ECO:0000256" key="7">
    <source>
        <dbReference type="ARBA" id="ARBA00023157"/>
    </source>
</evidence>
<dbReference type="PROSITE" id="PS50240">
    <property type="entry name" value="TRYPSIN_DOM"/>
    <property type="match status" value="1"/>
</dbReference>
<gene>
    <name evidence="14" type="ORF">PLXY2_LOCUS2548</name>
</gene>
<dbReference type="PRINTS" id="PR00722">
    <property type="entry name" value="CHYMOTRYPSIN"/>
</dbReference>
<evidence type="ECO:0000256" key="1">
    <source>
        <dbReference type="ARBA" id="ARBA00004239"/>
    </source>
</evidence>
<dbReference type="GO" id="GO:0005576">
    <property type="term" value="C:extracellular region"/>
    <property type="evidence" value="ECO:0007669"/>
    <property type="project" value="UniProtKB-SubCell"/>
</dbReference>